<organism evidence="8 9">
    <name type="scientific">Salmo salar</name>
    <name type="common">Atlantic salmon</name>
    <dbReference type="NCBI Taxonomy" id="8030"/>
    <lineage>
        <taxon>Eukaryota</taxon>
        <taxon>Metazoa</taxon>
        <taxon>Chordata</taxon>
        <taxon>Craniata</taxon>
        <taxon>Vertebrata</taxon>
        <taxon>Euteleostomi</taxon>
        <taxon>Actinopterygii</taxon>
        <taxon>Neopterygii</taxon>
        <taxon>Teleostei</taxon>
        <taxon>Protacanthopterygii</taxon>
        <taxon>Salmoniformes</taxon>
        <taxon>Salmonidae</taxon>
        <taxon>Salmoninae</taxon>
        <taxon>Salmo</taxon>
    </lineage>
</organism>
<dbReference type="Bgee" id="ENSSSAG00000004923">
    <property type="expression patterns" value="Expressed in ovary and 25 other cell types or tissues"/>
</dbReference>
<dbReference type="Gene3D" id="3.30.160.60">
    <property type="entry name" value="Classic Zinc Finger"/>
    <property type="match status" value="9"/>
</dbReference>
<evidence type="ECO:0000259" key="7">
    <source>
        <dbReference type="PROSITE" id="PS50157"/>
    </source>
</evidence>
<dbReference type="GO" id="GO:0008270">
    <property type="term" value="F:zinc ion binding"/>
    <property type="evidence" value="ECO:0007669"/>
    <property type="project" value="UniProtKB-KW"/>
</dbReference>
<dbReference type="GO" id="GO:0003700">
    <property type="term" value="F:DNA-binding transcription factor activity"/>
    <property type="evidence" value="ECO:0007669"/>
    <property type="project" value="TreeGrafter"/>
</dbReference>
<dbReference type="CDD" id="cd11657">
    <property type="entry name" value="TIN2_N"/>
    <property type="match status" value="1"/>
</dbReference>
<accession>A0A1S3QY28</accession>
<dbReference type="GeneID" id="106598276"/>
<feature type="domain" description="C2H2-type" evidence="7">
    <location>
        <begin position="1127"/>
        <end position="1154"/>
    </location>
</feature>
<evidence type="ECO:0000256" key="3">
    <source>
        <dbReference type="ARBA" id="ARBA00022771"/>
    </source>
</evidence>
<evidence type="ECO:0000256" key="6">
    <source>
        <dbReference type="SAM" id="MobiDB-lite"/>
    </source>
</evidence>
<feature type="region of interest" description="Disordered" evidence="6">
    <location>
        <begin position="251"/>
        <end position="273"/>
    </location>
</feature>
<dbReference type="PANTHER" id="PTHR24409">
    <property type="entry name" value="ZINC FINGER PROTEIN 142"/>
    <property type="match status" value="1"/>
</dbReference>
<sequence length="1179" mass="133386">MRKHHILIEEGLPLPLSSLRLLVPPLRLVSAALWQVVQQRDVMDYGLVEEFVTTVLEIVPDMMSYRERVQLIMGLRAQLVLELCRSDHLANPETIQPHLNRMKTCIITHRDKEISDPEMEASELTFRKLIQTLLEDPIEKRHFFQNIFPEEFGPKYDSALQTLVWEFLSRLEKLLPAPTLQQTASWFLPDPSVLEECVQCVSHPQPLKTLLQHHNTCGHVDTNALSSGDNQILASMSLSSLVIDEAFTDQADSEVQSEPEQECMSPVSSDNEPKMPSLLEHRESELLPLNKEVKPAFLEVACRHKKTTAKNIEHKEMKNNTSFHHLHTDSGLKIQGKPHSSQQEVQDISSLSTSCRLRQPTVLLHRLDITDMLLPVSEVSATPRRERLQIDKVGQRRGQVISQKSERNINEEPSDGQPQYSLAPDPSPTSGQPKRSKRVKICSLCGKTFSEAKDLTAHMRSHNEQSPSKCTQCGQDFEHHEDLQKHQQNVCEEAAQPEEDNMSTPSFKEDNMSLTSVEDDWTEISHHHDTLPENKRGPYVHHTPKAFQPSKARQICHVCHKTLCNVFMLRRHLKSVHGLLPYKCYNCEASFGNNPSLKKHVKECLKTKKHHPCSLCGVTFEPNECSEGNQQQFIAAVENGTEIPQTSSSTPQNATAFSALPILIQSSSNYRTCLLCNETFDTAANLRIHIKCQHDVHPYPCINCGESFPSISDLRIHKCSGQNIPDSRKCPGCRNRTSQSTPQQLKTSQEVNLRHQTDRPLVAAENEMAIPQSCNTDVDYSNDLQRCQPKECEINFQRGQQDWSEEVDPNRHPGEVDPNRHPGEVDPNQHPGEVDPGEVDPNRHPGEVDPGEVDPNRHPGEVDPNRHPGEVDPNRHPGEVDPNQHPGEVDPNQHPEEVDPAHRNSCLVPREDGTETPQSHSTSPKNPTTSKAPPTGVILNSRTCLVCYKTFFNRASLLQHLRRHSQGQGPHTCSICSRSFGRAFDLTRHQARKTGCGSMHRNLVVHENAPTEVKPVFSCPHCQEWFTSENKLETHMLCHTGEGFTCRFCGKMFAKQYKLYIHVRSHIDRPHLCDACGKDFRTKYALKVHTRVHTGERPFSCPDCGKRCSSKGNLKAHQQSHTGERPFACPLCKVRCRIKSQLKVHILTHTGERPHKCLACGKTFQLKLLLRKHQLASCS</sequence>
<feature type="domain" description="C2H2-type" evidence="7">
    <location>
        <begin position="971"/>
        <end position="995"/>
    </location>
</feature>
<dbReference type="InterPro" id="IPR029400">
    <property type="entry name" value="TINF2_N"/>
</dbReference>
<feature type="compositionally biased region" description="Acidic residues" evidence="6">
    <location>
        <begin position="251"/>
        <end position="261"/>
    </location>
</feature>
<dbReference type="AlphaFoldDB" id="A0A1S3QY28"/>
<dbReference type="GO" id="GO:0005634">
    <property type="term" value="C:nucleus"/>
    <property type="evidence" value="ECO:0007669"/>
    <property type="project" value="UniProtKB-SubCell"/>
</dbReference>
<dbReference type="Pfam" id="PF00096">
    <property type="entry name" value="zf-C2H2"/>
    <property type="match status" value="5"/>
</dbReference>
<dbReference type="KEGG" id="sasa:106598276"/>
<dbReference type="PROSITE" id="PS00028">
    <property type="entry name" value="ZINC_FINGER_C2H2_1"/>
    <property type="match status" value="6"/>
</dbReference>
<keyword evidence="3 5" id="KW-0863">Zinc-finger</keyword>
<keyword evidence="4" id="KW-0862">Zinc</keyword>
<dbReference type="GO" id="GO:0000978">
    <property type="term" value="F:RNA polymerase II cis-regulatory region sequence-specific DNA binding"/>
    <property type="evidence" value="ECO:0007669"/>
    <property type="project" value="TreeGrafter"/>
</dbReference>
<evidence type="ECO:0000313" key="9">
    <source>
        <dbReference type="RefSeq" id="XP_014044801.2"/>
    </source>
</evidence>
<dbReference type="Proteomes" id="UP001652741">
    <property type="component" value="Chromosome ssa03"/>
</dbReference>
<proteinExistence type="predicted"/>
<feature type="region of interest" description="Disordered" evidence="6">
    <location>
        <begin position="393"/>
        <end position="438"/>
    </location>
</feature>
<dbReference type="SUPFAM" id="SSF57667">
    <property type="entry name" value="beta-beta-alpha zinc fingers"/>
    <property type="match status" value="8"/>
</dbReference>
<keyword evidence="8" id="KW-1185">Reference proteome</keyword>
<feature type="domain" description="C2H2-type" evidence="7">
    <location>
        <begin position="1071"/>
        <end position="1098"/>
    </location>
</feature>
<feature type="domain" description="C2H2-type" evidence="7">
    <location>
        <begin position="942"/>
        <end position="969"/>
    </location>
</feature>
<feature type="domain" description="C2H2-type" evidence="7">
    <location>
        <begin position="468"/>
        <end position="497"/>
    </location>
</feature>
<feature type="region of interest" description="Disordered" evidence="6">
    <location>
        <begin position="798"/>
        <end position="935"/>
    </location>
</feature>
<feature type="region of interest" description="Disordered" evidence="6">
    <location>
        <begin position="730"/>
        <end position="752"/>
    </location>
</feature>
<gene>
    <name evidence="9" type="primary">LOC106598276</name>
</gene>
<evidence type="ECO:0000256" key="2">
    <source>
        <dbReference type="ARBA" id="ARBA00022737"/>
    </source>
</evidence>
<evidence type="ECO:0000313" key="8">
    <source>
        <dbReference type="Proteomes" id="UP001652741"/>
    </source>
</evidence>
<dbReference type="InterPro" id="IPR036236">
    <property type="entry name" value="Znf_C2H2_sf"/>
</dbReference>
<feature type="domain" description="C2H2-type" evidence="7">
    <location>
        <begin position="1017"/>
        <end position="1044"/>
    </location>
</feature>
<keyword evidence="2" id="KW-0677">Repeat</keyword>
<dbReference type="PANTHER" id="PTHR24409:SF295">
    <property type="entry name" value="AZ2-RELATED"/>
    <property type="match status" value="1"/>
</dbReference>
<dbReference type="GO" id="GO:0006357">
    <property type="term" value="P:regulation of transcription by RNA polymerase II"/>
    <property type="evidence" value="ECO:0007669"/>
    <property type="project" value="TreeGrafter"/>
</dbReference>
<feature type="domain" description="C2H2-type" evidence="7">
    <location>
        <begin position="699"/>
        <end position="718"/>
    </location>
</feature>
<feature type="domain" description="C2H2-type" evidence="7">
    <location>
        <begin position="440"/>
        <end position="467"/>
    </location>
</feature>
<dbReference type="STRING" id="8030.ENSSSAP00000009853"/>
<dbReference type="PROSITE" id="PS50157">
    <property type="entry name" value="ZINC_FINGER_C2H2_2"/>
    <property type="match status" value="11"/>
</dbReference>
<dbReference type="PaxDb" id="8030-ENSSSAP00000009853"/>
<keyword evidence="1" id="KW-0479">Metal-binding</keyword>
<feature type="domain" description="C2H2-type" evidence="7">
    <location>
        <begin position="582"/>
        <end position="611"/>
    </location>
</feature>
<feature type="domain" description="C2H2-type" evidence="7">
    <location>
        <begin position="1099"/>
        <end position="1126"/>
    </location>
</feature>
<dbReference type="Pfam" id="PF14973">
    <property type="entry name" value="TINF2_N"/>
    <property type="match status" value="1"/>
</dbReference>
<dbReference type="SMART" id="SM00355">
    <property type="entry name" value="ZnF_C2H2"/>
    <property type="match status" value="14"/>
</dbReference>
<feature type="compositionally biased region" description="Polar residues" evidence="6">
    <location>
        <begin position="915"/>
        <end position="935"/>
    </location>
</feature>
<dbReference type="RefSeq" id="XP_014044801.2">
    <property type="nucleotide sequence ID" value="XM_014189326.2"/>
</dbReference>
<feature type="compositionally biased region" description="Basic and acidic residues" evidence="6">
    <location>
        <begin position="808"/>
        <end position="824"/>
    </location>
</feature>
<feature type="compositionally biased region" description="Basic and acidic residues" evidence="6">
    <location>
        <begin position="887"/>
        <end position="902"/>
    </location>
</feature>
<feature type="compositionally biased region" description="Polar residues" evidence="6">
    <location>
        <begin position="735"/>
        <end position="751"/>
    </location>
</feature>
<evidence type="ECO:0000256" key="4">
    <source>
        <dbReference type="ARBA" id="ARBA00022833"/>
    </source>
</evidence>
<evidence type="ECO:0000256" key="1">
    <source>
        <dbReference type="ARBA" id="ARBA00022723"/>
    </source>
</evidence>
<feature type="domain" description="C2H2-type" evidence="7">
    <location>
        <begin position="1044"/>
        <end position="1071"/>
    </location>
</feature>
<name>A0A1S3QY28_SALSA</name>
<protein>
    <submittedName>
        <fullName evidence="9">Zinc finger protein 629 isoform X1</fullName>
    </submittedName>
</protein>
<reference evidence="9" key="1">
    <citation type="submission" date="2025-08" db="UniProtKB">
        <authorList>
            <consortium name="RefSeq"/>
        </authorList>
    </citation>
    <scope>IDENTIFICATION</scope>
</reference>
<dbReference type="InterPro" id="IPR013087">
    <property type="entry name" value="Znf_C2H2_type"/>
</dbReference>
<feature type="compositionally biased region" description="Basic and acidic residues" evidence="6">
    <location>
        <begin position="854"/>
        <end position="879"/>
    </location>
</feature>
<evidence type="ECO:0000256" key="5">
    <source>
        <dbReference type="PROSITE-ProRule" id="PRU00042"/>
    </source>
</evidence>